<name>F5IY89_9BACT</name>
<dbReference type="AlphaFoldDB" id="F5IY89"/>
<dbReference type="eggNOG" id="COG2067">
    <property type="taxonomic scope" value="Bacteria"/>
</dbReference>
<evidence type="ECO:0000256" key="1">
    <source>
        <dbReference type="SAM" id="MobiDB-lite"/>
    </source>
</evidence>
<dbReference type="Proteomes" id="UP000004913">
    <property type="component" value="Unassembled WGS sequence"/>
</dbReference>
<organism evidence="2 3">
    <name type="scientific">Dysgonomonas gadei ATCC BAA-286</name>
    <dbReference type="NCBI Taxonomy" id="742766"/>
    <lineage>
        <taxon>Bacteria</taxon>
        <taxon>Pseudomonadati</taxon>
        <taxon>Bacteroidota</taxon>
        <taxon>Bacteroidia</taxon>
        <taxon>Bacteroidales</taxon>
        <taxon>Dysgonomonadaceae</taxon>
        <taxon>Dysgonomonas</taxon>
    </lineage>
</organism>
<evidence type="ECO:0000313" key="3">
    <source>
        <dbReference type="Proteomes" id="UP000004913"/>
    </source>
</evidence>
<evidence type="ECO:0000313" key="2">
    <source>
        <dbReference type="EMBL" id="EGK01645.1"/>
    </source>
</evidence>
<feature type="compositionally biased region" description="Polar residues" evidence="1">
    <location>
        <begin position="122"/>
        <end position="132"/>
    </location>
</feature>
<dbReference type="SUPFAM" id="SSF56925">
    <property type="entry name" value="OMPA-like"/>
    <property type="match status" value="1"/>
</dbReference>
<accession>F5IY89</accession>
<dbReference type="RefSeq" id="WP_006799585.1">
    <property type="nucleotide sequence ID" value="NZ_GL891983.1"/>
</dbReference>
<dbReference type="HOGENOM" id="CLU_803476_0_0_10"/>
<reference evidence="2 3" key="1">
    <citation type="submission" date="2011-04" db="EMBL/GenBank/DDBJ databases">
        <title>The Genome Sequence of Dysgonomonas gadei ATCC BAA-286.</title>
        <authorList>
            <consortium name="The Broad Institute Genome Sequencing Platform"/>
            <person name="Earl A."/>
            <person name="Ward D."/>
            <person name="Feldgarden M."/>
            <person name="Gevers D."/>
            <person name="Pudlo N."/>
            <person name="Martens E."/>
            <person name="Allen-Vercoe E."/>
            <person name="Young S.K."/>
            <person name="Zeng Q."/>
            <person name="Gargeya S."/>
            <person name="Fitzgerald M."/>
            <person name="Haas B."/>
            <person name="Abouelleil A."/>
            <person name="Alvarado L."/>
            <person name="Arachchi H.M."/>
            <person name="Berlin A."/>
            <person name="Brown A."/>
            <person name="Chapman S.B."/>
            <person name="Chen Z."/>
            <person name="Dunbar C."/>
            <person name="Freedman E."/>
            <person name="Gearin G."/>
            <person name="Gellesch M."/>
            <person name="Goldberg J."/>
            <person name="Griggs A."/>
            <person name="Gujja S."/>
            <person name="Heiman D."/>
            <person name="Howarth C."/>
            <person name="Larson L."/>
            <person name="Lui A."/>
            <person name="MacDonald P.J.P."/>
            <person name="Mehta T."/>
            <person name="Montmayeur A."/>
            <person name="Murphy C."/>
            <person name="Neiman D."/>
            <person name="Pearson M."/>
            <person name="Priest M."/>
            <person name="Roberts A."/>
            <person name="Saif S."/>
            <person name="Shea T."/>
            <person name="Shenoy N."/>
            <person name="Sisk P."/>
            <person name="Stolte C."/>
            <person name="Sykes S."/>
            <person name="Yandava C."/>
            <person name="Wortman J."/>
            <person name="Nusbaum C."/>
            <person name="Birren B."/>
        </authorList>
    </citation>
    <scope>NUCLEOTIDE SEQUENCE [LARGE SCALE GENOMIC DNA]</scope>
    <source>
        <strain evidence="2 3">ATCC BAA-286</strain>
    </source>
</reference>
<keyword evidence="3" id="KW-1185">Reference proteome</keyword>
<feature type="region of interest" description="Disordered" evidence="1">
    <location>
        <begin position="93"/>
        <end position="136"/>
    </location>
</feature>
<dbReference type="OrthoDB" id="1014848at2"/>
<dbReference type="EMBL" id="ADLV01000024">
    <property type="protein sequence ID" value="EGK01645.1"/>
    <property type="molecule type" value="Genomic_DNA"/>
</dbReference>
<protein>
    <submittedName>
        <fullName evidence="2">Uncharacterized protein</fullName>
    </submittedName>
</protein>
<proteinExistence type="predicted"/>
<sequence length="345" mass="38798">MHRITIFLSFFIYGICLVYSQDSVKVEKLDIIYLKNGKTIKGKLVKQQFGTISVKITDSISQKENIVIYQQGDVKKIEEGSLEKADGGLSKTDLQSYIEGSPDSKRKGQPQPMTGGVVGMPSNPTQSLTPEQSPHEDILRQVQQPGGNISMPVMVDQPVIIDGARAASPDEYFDPFSVPRPKRREKVWNREIKGFRVFLDYAYIHGIGKTKNHRFEYGTSIGYQFNPIFYVGAGTSYTMTLNKKDSSLPIFINPRINFLDDNTTPFWDIKVGYSGAMGKGFYFSTSFGVSIAKQGRSAWNIGLVYSLQKATYYEWSDVEPDKRVAIKPTYHGLALKLTYEFGIGR</sequence>
<comment type="caution">
    <text evidence="2">The sequence shown here is derived from an EMBL/GenBank/DDBJ whole genome shotgun (WGS) entry which is preliminary data.</text>
</comment>
<gene>
    <name evidence="2" type="ORF">HMPREF9455_02056</name>
</gene>
<dbReference type="STRING" id="742766.HMPREF9455_02056"/>
<dbReference type="InterPro" id="IPR011250">
    <property type="entry name" value="OMP/PagP_B-barrel"/>
</dbReference>